<accession>A0ABX3D0N7</accession>
<organism evidence="1 2">
    <name type="scientific">Cytobacillus oceanisediminis</name>
    <dbReference type="NCBI Taxonomy" id="665099"/>
    <lineage>
        <taxon>Bacteria</taxon>
        <taxon>Bacillati</taxon>
        <taxon>Bacillota</taxon>
        <taxon>Bacilli</taxon>
        <taxon>Bacillales</taxon>
        <taxon>Bacillaceae</taxon>
        <taxon>Cytobacillus</taxon>
    </lineage>
</organism>
<gene>
    <name evidence="1" type="ORF">BBV17_00100</name>
</gene>
<dbReference type="Proteomes" id="UP000180194">
    <property type="component" value="Unassembled WGS sequence"/>
</dbReference>
<evidence type="ECO:0000313" key="2">
    <source>
        <dbReference type="Proteomes" id="UP000180194"/>
    </source>
</evidence>
<reference evidence="1 2" key="1">
    <citation type="submission" date="2016-07" db="EMBL/GenBank/DDBJ databases">
        <title>Bacillus oceanisediminis whole genome.</title>
        <authorList>
            <person name="Pal Y."/>
            <person name="Verma A."/>
            <person name="Mual P."/>
            <person name="Srinivasan K."/>
        </authorList>
    </citation>
    <scope>NUCLEOTIDE SEQUENCE [LARGE SCALE GENOMIC DNA]</scope>
    <source>
        <strain evidence="1 2">Bhandara28</strain>
    </source>
</reference>
<protein>
    <submittedName>
        <fullName evidence="1">Uncharacterized protein</fullName>
    </submittedName>
</protein>
<keyword evidence="2" id="KW-1185">Reference proteome</keyword>
<sequence length="82" mass="9292">MSKLSYFPHAADPWRLAVPPVRCKNKKAHLPAIQDYLLLIRPAISNKQARAFLHLASEDTAFRLLSVMPSSGTKKGRIYFLQ</sequence>
<evidence type="ECO:0000313" key="1">
    <source>
        <dbReference type="EMBL" id="OHX51113.1"/>
    </source>
</evidence>
<name>A0ABX3D0N7_9BACI</name>
<comment type="caution">
    <text evidence="1">The sequence shown here is derived from an EMBL/GenBank/DDBJ whole genome shotgun (WGS) entry which is preliminary data.</text>
</comment>
<dbReference type="EMBL" id="MBRJ01000001">
    <property type="protein sequence ID" value="OHX51113.1"/>
    <property type="molecule type" value="Genomic_DNA"/>
</dbReference>
<proteinExistence type="predicted"/>